<dbReference type="SUPFAM" id="SSF50129">
    <property type="entry name" value="GroES-like"/>
    <property type="match status" value="1"/>
</dbReference>
<dbReference type="Gene3D" id="3.90.180.10">
    <property type="entry name" value="Medium-chain alcohol dehydrogenases, catalytic domain"/>
    <property type="match status" value="1"/>
</dbReference>
<dbReference type="SUPFAM" id="SSF51735">
    <property type="entry name" value="NAD(P)-binding Rossmann-fold domains"/>
    <property type="match status" value="1"/>
</dbReference>
<evidence type="ECO:0000313" key="9">
    <source>
        <dbReference type="EMBL" id="MBB4772497.1"/>
    </source>
</evidence>
<name>A0A7W7I8J7_9ACTN</name>
<proteinExistence type="inferred from homology"/>
<accession>A0A7W7I8J7</accession>
<comment type="caution">
    <text evidence="9">The sequence shown here is derived from an EMBL/GenBank/DDBJ whole genome shotgun (WGS) entry which is preliminary data.</text>
</comment>
<dbReference type="InterPro" id="IPR013149">
    <property type="entry name" value="ADH-like_C"/>
</dbReference>
<dbReference type="InterPro" id="IPR011032">
    <property type="entry name" value="GroES-like_sf"/>
</dbReference>
<dbReference type="GO" id="GO:0003939">
    <property type="term" value="F:L-iditol 2-dehydrogenase (NAD+) activity"/>
    <property type="evidence" value="ECO:0007669"/>
    <property type="project" value="UniProtKB-EC"/>
</dbReference>
<keyword evidence="4 9" id="KW-0560">Oxidoreductase</keyword>
<evidence type="ECO:0000256" key="1">
    <source>
        <dbReference type="ARBA" id="ARBA00001947"/>
    </source>
</evidence>
<dbReference type="PANTHER" id="PTHR43401:SF2">
    <property type="entry name" value="L-THREONINE 3-DEHYDROGENASE"/>
    <property type="match status" value="1"/>
</dbReference>
<dbReference type="EMBL" id="BAAAHD010000002">
    <property type="protein sequence ID" value="GAA0546356.1"/>
    <property type="molecule type" value="Genomic_DNA"/>
</dbReference>
<dbReference type="Proteomes" id="UP001501427">
    <property type="component" value="Unassembled WGS sequence"/>
</dbReference>
<evidence type="ECO:0000313" key="11">
    <source>
        <dbReference type="Proteomes" id="UP001501427"/>
    </source>
</evidence>
<sequence>MRAIVLTGPRRIEVVDSWAEPEPGRQDVVVEMGAVGLCGSDLGVHDGTRPTPALPWVPGHEGGGRIVAVGPDVRDRRVGQRVVVEPNYCCFSCPPCARGMTSGCENRLSPGITVPGLLAERVAVPARFAWPLPAAPGGEVGAEVLACVEPFAVARSAVRRAGVAPGTDCLVVGAGSQGLLTCLSLAEAGARVYVTDPRADRVAVAERIGARPVPPDGGRAFPFVFDTAGVPAAWETSAHRVATGGTVMVIGMSGEPVGLSTMELTRRQLQVRGSLIYDHPDDFAATVAAAAGAAPRLAGLLRPGVPPAQAERAFAEARTAPGKTWIDLSDWGEDPR</sequence>
<dbReference type="Proteomes" id="UP000549343">
    <property type="component" value="Unassembled WGS sequence"/>
</dbReference>
<dbReference type="RefSeq" id="WP_184879971.1">
    <property type="nucleotide sequence ID" value="NZ_BAAAHD010000002.1"/>
</dbReference>
<evidence type="ECO:0000313" key="8">
    <source>
        <dbReference type="EMBL" id="GAA0546356.1"/>
    </source>
</evidence>
<reference evidence="8" key="4">
    <citation type="submission" date="2023-12" db="EMBL/GenBank/DDBJ databases">
        <authorList>
            <person name="Sun Q."/>
            <person name="Inoue M."/>
        </authorList>
    </citation>
    <scope>NUCLEOTIDE SEQUENCE</scope>
    <source>
        <strain evidence="8">JCM 10667</strain>
    </source>
</reference>
<dbReference type="AlphaFoldDB" id="A0A7W7I8J7"/>
<comment type="similarity">
    <text evidence="5">Belongs to the zinc-containing alcohol dehydrogenase family.</text>
</comment>
<reference evidence="11" key="2">
    <citation type="journal article" date="2019" name="Int. J. Syst. Evol. Microbiol.">
        <title>The Global Catalogue of Microorganisms (GCM) 10K type strain sequencing project: providing services to taxonomists for standard genome sequencing and annotation.</title>
        <authorList>
            <consortium name="The Broad Institute Genomics Platform"/>
            <consortium name="The Broad Institute Genome Sequencing Center for Infectious Disease"/>
            <person name="Wu L."/>
            <person name="Ma J."/>
        </authorList>
    </citation>
    <scope>NUCLEOTIDE SEQUENCE [LARGE SCALE GENOMIC DNA]</scope>
    <source>
        <strain evidence="11">JCM 10667</strain>
    </source>
</reference>
<keyword evidence="11" id="KW-1185">Reference proteome</keyword>
<reference evidence="8" key="1">
    <citation type="journal article" date="2014" name="Int. J. Syst. Evol. Microbiol.">
        <title>Complete genome of a new Firmicutes species belonging to the dominant human colonic microbiota ('Ruminococcus bicirculans') reveals two chromosomes and a selective capacity to utilize plant glucans.</title>
        <authorList>
            <consortium name="NISC Comparative Sequencing Program"/>
            <person name="Wegmann U."/>
            <person name="Louis P."/>
            <person name="Goesmann A."/>
            <person name="Henrissat B."/>
            <person name="Duncan S.H."/>
            <person name="Flint H.J."/>
        </authorList>
    </citation>
    <scope>NUCLEOTIDE SEQUENCE</scope>
    <source>
        <strain evidence="8">JCM 10667</strain>
    </source>
</reference>
<dbReference type="Pfam" id="PF08240">
    <property type="entry name" value="ADH_N"/>
    <property type="match status" value="1"/>
</dbReference>
<dbReference type="EC" id="1.1.1.1" evidence="9"/>
<protein>
    <submittedName>
        <fullName evidence="9">Alcohol dehydrogenase/L-iditol 2-dehydrogenase</fullName>
        <ecNumber evidence="9">1.1.1.1</ecNumber>
        <ecNumber evidence="9">1.1.1.14</ecNumber>
    </submittedName>
    <submittedName>
        <fullName evidence="8">Zinc-binding alcohol dehydrogenase family protein</fullName>
    </submittedName>
</protein>
<feature type="domain" description="Alcohol dehydrogenase-like N-terminal" evidence="7">
    <location>
        <begin position="25"/>
        <end position="133"/>
    </location>
</feature>
<evidence type="ECO:0000256" key="2">
    <source>
        <dbReference type="ARBA" id="ARBA00022723"/>
    </source>
</evidence>
<dbReference type="PROSITE" id="PS00059">
    <property type="entry name" value="ADH_ZINC"/>
    <property type="match status" value="1"/>
</dbReference>
<evidence type="ECO:0000256" key="3">
    <source>
        <dbReference type="ARBA" id="ARBA00022833"/>
    </source>
</evidence>
<evidence type="ECO:0000313" key="10">
    <source>
        <dbReference type="Proteomes" id="UP000549343"/>
    </source>
</evidence>
<dbReference type="InterPro" id="IPR002328">
    <property type="entry name" value="ADH_Zn_CS"/>
</dbReference>
<evidence type="ECO:0000256" key="4">
    <source>
        <dbReference type="ARBA" id="ARBA00023002"/>
    </source>
</evidence>
<feature type="domain" description="Alcohol dehydrogenase-like C-terminal" evidence="6">
    <location>
        <begin position="178"/>
        <end position="288"/>
    </location>
</feature>
<dbReference type="Pfam" id="PF00107">
    <property type="entry name" value="ADH_zinc_N"/>
    <property type="match status" value="1"/>
</dbReference>
<comment type="cofactor">
    <cofactor evidence="1 5">
        <name>Zn(2+)</name>
        <dbReference type="ChEBI" id="CHEBI:29105"/>
    </cofactor>
</comment>
<dbReference type="PANTHER" id="PTHR43401">
    <property type="entry name" value="L-THREONINE 3-DEHYDROGENASE"/>
    <property type="match status" value="1"/>
</dbReference>
<dbReference type="Gene3D" id="3.40.50.720">
    <property type="entry name" value="NAD(P)-binding Rossmann-like Domain"/>
    <property type="match status" value="1"/>
</dbReference>
<evidence type="ECO:0000259" key="6">
    <source>
        <dbReference type="Pfam" id="PF00107"/>
    </source>
</evidence>
<dbReference type="InterPro" id="IPR036291">
    <property type="entry name" value="NAD(P)-bd_dom_sf"/>
</dbReference>
<evidence type="ECO:0000256" key="5">
    <source>
        <dbReference type="RuleBase" id="RU361277"/>
    </source>
</evidence>
<dbReference type="EMBL" id="JACHMV010000001">
    <property type="protein sequence ID" value="MBB4772497.1"/>
    <property type="molecule type" value="Genomic_DNA"/>
</dbReference>
<keyword evidence="3 5" id="KW-0862">Zinc</keyword>
<gene>
    <name evidence="9" type="ORF">F4557_000915</name>
    <name evidence="8" type="ORF">GCM10009546_05530</name>
</gene>
<organism evidence="9 10">
    <name type="scientific">Actinomadura livida</name>
    <dbReference type="NCBI Taxonomy" id="79909"/>
    <lineage>
        <taxon>Bacteria</taxon>
        <taxon>Bacillati</taxon>
        <taxon>Actinomycetota</taxon>
        <taxon>Actinomycetes</taxon>
        <taxon>Streptosporangiales</taxon>
        <taxon>Thermomonosporaceae</taxon>
        <taxon>Actinomadura</taxon>
    </lineage>
</organism>
<dbReference type="InterPro" id="IPR013154">
    <property type="entry name" value="ADH-like_N"/>
</dbReference>
<dbReference type="InterPro" id="IPR050129">
    <property type="entry name" value="Zn_alcohol_dh"/>
</dbReference>
<dbReference type="EC" id="1.1.1.14" evidence="9"/>
<reference evidence="9 10" key="3">
    <citation type="submission" date="2020-08" db="EMBL/GenBank/DDBJ databases">
        <title>Sequencing the genomes of 1000 actinobacteria strains.</title>
        <authorList>
            <person name="Klenk H.-P."/>
        </authorList>
    </citation>
    <scope>NUCLEOTIDE SEQUENCE [LARGE SCALE GENOMIC DNA]</scope>
    <source>
        <strain evidence="9 10">DSM 44772</strain>
    </source>
</reference>
<evidence type="ECO:0000259" key="7">
    <source>
        <dbReference type="Pfam" id="PF08240"/>
    </source>
</evidence>
<keyword evidence="2 5" id="KW-0479">Metal-binding</keyword>
<dbReference type="GO" id="GO:0008270">
    <property type="term" value="F:zinc ion binding"/>
    <property type="evidence" value="ECO:0007669"/>
    <property type="project" value="InterPro"/>
</dbReference>